<dbReference type="InterPro" id="IPR027417">
    <property type="entry name" value="P-loop_NTPase"/>
</dbReference>
<proteinExistence type="inferred from homology"/>
<evidence type="ECO:0000256" key="2">
    <source>
        <dbReference type="ARBA" id="ARBA00022840"/>
    </source>
</evidence>
<dbReference type="PANTHER" id="PTHR45991:SF1">
    <property type="entry name" value="PACHYTENE CHECKPOINT PROTEIN 2 HOMOLOG"/>
    <property type="match status" value="1"/>
</dbReference>
<feature type="domain" description="Pachytene checkpoint protein 2 C-terminal" evidence="6">
    <location>
        <begin position="199"/>
        <end position="315"/>
    </location>
</feature>
<dbReference type="PANTHER" id="PTHR45991">
    <property type="entry name" value="PACHYTENE CHECKPOINT PROTEIN 2"/>
    <property type="match status" value="1"/>
</dbReference>
<evidence type="ECO:0000313" key="7">
    <source>
        <dbReference type="EMBL" id="KAH0558906.1"/>
    </source>
</evidence>
<dbReference type="InterPro" id="IPR058249">
    <property type="entry name" value="Pch2_C"/>
</dbReference>
<evidence type="ECO:0000256" key="3">
    <source>
        <dbReference type="RuleBase" id="RU003651"/>
    </source>
</evidence>
<evidence type="ECO:0008006" key="9">
    <source>
        <dbReference type="Google" id="ProtNLM"/>
    </source>
</evidence>
<dbReference type="GO" id="GO:0005694">
    <property type="term" value="C:chromosome"/>
    <property type="evidence" value="ECO:0007669"/>
    <property type="project" value="TreeGrafter"/>
</dbReference>
<dbReference type="GO" id="GO:0007131">
    <property type="term" value="P:reciprocal meiotic recombination"/>
    <property type="evidence" value="ECO:0007669"/>
    <property type="project" value="TreeGrafter"/>
</dbReference>
<reference evidence="7" key="1">
    <citation type="submission" date="2021-03" db="EMBL/GenBank/DDBJ databases">
        <title>Comparative genomics and phylogenomic investigation of the class Geoglossomycetes provide insights into ecological specialization and systematics.</title>
        <authorList>
            <person name="Melie T."/>
            <person name="Pirro S."/>
            <person name="Miller A.N."/>
            <person name="Quandt A."/>
        </authorList>
    </citation>
    <scope>NUCLEOTIDE SEQUENCE</scope>
    <source>
        <strain evidence="7">CAQ_001_2017</strain>
    </source>
</reference>
<name>A0A9P8RPN9_9PEZI</name>
<dbReference type="GO" id="GO:0005634">
    <property type="term" value="C:nucleus"/>
    <property type="evidence" value="ECO:0007669"/>
    <property type="project" value="TreeGrafter"/>
</dbReference>
<dbReference type="AlphaFoldDB" id="A0A9P8RPN9"/>
<evidence type="ECO:0000313" key="8">
    <source>
        <dbReference type="Proteomes" id="UP000750711"/>
    </source>
</evidence>
<dbReference type="PROSITE" id="PS00674">
    <property type="entry name" value="AAA"/>
    <property type="match status" value="1"/>
</dbReference>
<evidence type="ECO:0000256" key="1">
    <source>
        <dbReference type="ARBA" id="ARBA00022741"/>
    </source>
</evidence>
<gene>
    <name evidence="7" type="ORF">GP486_004467</name>
</gene>
<dbReference type="Proteomes" id="UP000750711">
    <property type="component" value="Unassembled WGS sequence"/>
</dbReference>
<protein>
    <recommendedName>
        <fullName evidence="9">ATPase AAA-type core domain-containing protein</fullName>
    </recommendedName>
</protein>
<dbReference type="Gene3D" id="3.40.50.300">
    <property type="entry name" value="P-loop containing nucleotide triphosphate hydrolases"/>
    <property type="match status" value="1"/>
</dbReference>
<keyword evidence="8" id="KW-1185">Reference proteome</keyword>
<evidence type="ECO:0000259" key="6">
    <source>
        <dbReference type="Pfam" id="PF23242"/>
    </source>
</evidence>
<keyword evidence="1 3" id="KW-0547">Nucleotide-binding</keyword>
<dbReference type="InterPro" id="IPR003959">
    <property type="entry name" value="ATPase_AAA_core"/>
</dbReference>
<organism evidence="7 8">
    <name type="scientific">Trichoglossum hirsutum</name>
    <dbReference type="NCBI Taxonomy" id="265104"/>
    <lineage>
        <taxon>Eukaryota</taxon>
        <taxon>Fungi</taxon>
        <taxon>Dikarya</taxon>
        <taxon>Ascomycota</taxon>
        <taxon>Pezizomycotina</taxon>
        <taxon>Geoglossomycetes</taxon>
        <taxon>Geoglossales</taxon>
        <taxon>Geoglossaceae</taxon>
        <taxon>Trichoglossum</taxon>
    </lineage>
</organism>
<sequence length="325" mass="36225">MLWTPDSSAREEIGANIGRKRALEDSAEGDESDSPKATVIRLPSKTFVGLWESEAITLYHERHRALAQKLSIRLWKRFSHGKFIEINSHSLFSRWFGGSAKLVGKVFEEIEDLVDEDEDTFICIFIDEIESLTSSRRSVASGSEPGDSMRATNALLTALDRLRARPNVIVLCTSNLIKAMDPAFLDRVDLKQYIPEPSAPAAYSIMRTCIVELQRCGIICQPEEAASVQGDPSRPDTNVASTSDSLVPLYDVANMNKFDPHAVGTKLLGIADRCRGISGRKLRRLPVLAHSFYIQHERCNIHEFLSALARTVGDEIESNMHIVDL</sequence>
<dbReference type="Pfam" id="PF00004">
    <property type="entry name" value="AAA"/>
    <property type="match status" value="1"/>
</dbReference>
<evidence type="ECO:0000259" key="5">
    <source>
        <dbReference type="Pfam" id="PF00004"/>
    </source>
</evidence>
<keyword evidence="2 3" id="KW-0067">ATP-binding</keyword>
<comment type="similarity">
    <text evidence="3">Belongs to the AAA ATPase family.</text>
</comment>
<accession>A0A9P8RPN9</accession>
<feature type="region of interest" description="Disordered" evidence="4">
    <location>
        <begin position="1"/>
        <end position="36"/>
    </location>
</feature>
<dbReference type="SUPFAM" id="SSF52540">
    <property type="entry name" value="P-loop containing nucleoside triphosphate hydrolases"/>
    <property type="match status" value="1"/>
</dbReference>
<comment type="caution">
    <text evidence="7">The sequence shown here is derived from an EMBL/GenBank/DDBJ whole genome shotgun (WGS) entry which is preliminary data.</text>
</comment>
<feature type="domain" description="ATPase AAA-type core" evidence="5">
    <location>
        <begin position="65"/>
        <end position="195"/>
    </location>
</feature>
<dbReference type="InterPro" id="IPR044539">
    <property type="entry name" value="Pch2-like"/>
</dbReference>
<dbReference type="Pfam" id="PF23242">
    <property type="entry name" value="AAA_lid_TRIP13_C"/>
    <property type="match status" value="1"/>
</dbReference>
<evidence type="ECO:0000256" key="4">
    <source>
        <dbReference type="SAM" id="MobiDB-lite"/>
    </source>
</evidence>
<dbReference type="GO" id="GO:0051598">
    <property type="term" value="P:meiotic recombination checkpoint signaling"/>
    <property type="evidence" value="ECO:0007669"/>
    <property type="project" value="TreeGrafter"/>
</dbReference>
<dbReference type="GO" id="GO:0016887">
    <property type="term" value="F:ATP hydrolysis activity"/>
    <property type="evidence" value="ECO:0007669"/>
    <property type="project" value="InterPro"/>
</dbReference>
<dbReference type="EMBL" id="JAGHQM010000706">
    <property type="protein sequence ID" value="KAH0558906.1"/>
    <property type="molecule type" value="Genomic_DNA"/>
</dbReference>
<dbReference type="GO" id="GO:0005524">
    <property type="term" value="F:ATP binding"/>
    <property type="evidence" value="ECO:0007669"/>
    <property type="project" value="UniProtKB-KW"/>
</dbReference>
<dbReference type="InterPro" id="IPR003960">
    <property type="entry name" value="ATPase_AAA_CS"/>
</dbReference>